<reference evidence="1 2" key="1">
    <citation type="submission" date="2021-12" db="EMBL/GenBank/DDBJ databases">
        <title>Genome sequence of Acetobacter sicerae DmPark20a_162.</title>
        <authorList>
            <person name="Chaston J.M."/>
        </authorList>
    </citation>
    <scope>NUCLEOTIDE SEQUENCE [LARGE SCALE GENOMIC DNA]</scope>
    <source>
        <strain evidence="1 2">DmPark20a_162</strain>
    </source>
</reference>
<evidence type="ECO:0000313" key="1">
    <source>
        <dbReference type="EMBL" id="MCE0744965.1"/>
    </source>
</evidence>
<keyword evidence="2" id="KW-1185">Reference proteome</keyword>
<dbReference type="RefSeq" id="WP_232878703.1">
    <property type="nucleotide sequence ID" value="NZ_JAJSOJ010000054.1"/>
</dbReference>
<sequence>MERASNRVDQMQGGVSLIRRLVKPNWFKAACLQDALSRTEACASHSPDSKRI</sequence>
<dbReference type="Proteomes" id="UP001521074">
    <property type="component" value="Unassembled WGS sequence"/>
</dbReference>
<comment type="caution">
    <text evidence="1">The sequence shown here is derived from an EMBL/GenBank/DDBJ whole genome shotgun (WGS) entry which is preliminary data.</text>
</comment>
<proteinExistence type="predicted"/>
<organism evidence="1 2">
    <name type="scientific">Acetobacter sicerae</name>
    <dbReference type="NCBI Taxonomy" id="85325"/>
    <lineage>
        <taxon>Bacteria</taxon>
        <taxon>Pseudomonadati</taxon>
        <taxon>Pseudomonadota</taxon>
        <taxon>Alphaproteobacteria</taxon>
        <taxon>Acetobacterales</taxon>
        <taxon>Acetobacteraceae</taxon>
        <taxon>Acetobacter</taxon>
    </lineage>
</organism>
<protein>
    <submittedName>
        <fullName evidence="1">Uncharacterized protein</fullName>
    </submittedName>
</protein>
<name>A0ABS8W0C8_9PROT</name>
<dbReference type="EMBL" id="JAJSOJ010000054">
    <property type="protein sequence ID" value="MCE0744965.1"/>
    <property type="molecule type" value="Genomic_DNA"/>
</dbReference>
<evidence type="ECO:0000313" key="2">
    <source>
        <dbReference type="Proteomes" id="UP001521074"/>
    </source>
</evidence>
<gene>
    <name evidence="1" type="ORF">LWC05_13870</name>
</gene>
<accession>A0ABS8W0C8</accession>